<feature type="compositionally biased region" description="Basic and acidic residues" evidence="1">
    <location>
        <begin position="752"/>
        <end position="761"/>
    </location>
</feature>
<feature type="compositionally biased region" description="Polar residues" evidence="1">
    <location>
        <begin position="490"/>
        <end position="506"/>
    </location>
</feature>
<feature type="compositionally biased region" description="Polar residues" evidence="1">
    <location>
        <begin position="900"/>
        <end position="936"/>
    </location>
</feature>
<feature type="region of interest" description="Disordered" evidence="1">
    <location>
        <begin position="1037"/>
        <end position="1104"/>
    </location>
</feature>
<dbReference type="GO" id="GO:0042393">
    <property type="term" value="F:histone binding"/>
    <property type="evidence" value="ECO:0007669"/>
    <property type="project" value="InterPro"/>
</dbReference>
<dbReference type="OrthoDB" id="2420608at2759"/>
<feature type="region of interest" description="Disordered" evidence="1">
    <location>
        <begin position="1"/>
        <end position="30"/>
    </location>
</feature>
<dbReference type="InterPro" id="IPR018465">
    <property type="entry name" value="Scm3/HJURP"/>
</dbReference>
<feature type="region of interest" description="Disordered" evidence="1">
    <location>
        <begin position="736"/>
        <end position="819"/>
    </location>
</feature>
<evidence type="ECO:0000256" key="1">
    <source>
        <dbReference type="SAM" id="MobiDB-lite"/>
    </source>
</evidence>
<evidence type="ECO:0000313" key="3">
    <source>
        <dbReference type="Proteomes" id="UP000800041"/>
    </source>
</evidence>
<proteinExistence type="predicted"/>
<dbReference type="SUPFAM" id="SSF46689">
    <property type="entry name" value="Homeodomain-like"/>
    <property type="match status" value="1"/>
</dbReference>
<feature type="region of interest" description="Disordered" evidence="1">
    <location>
        <begin position="677"/>
        <end position="700"/>
    </location>
</feature>
<organism evidence="2 3">
    <name type="scientific">Aulographum hederae CBS 113979</name>
    <dbReference type="NCBI Taxonomy" id="1176131"/>
    <lineage>
        <taxon>Eukaryota</taxon>
        <taxon>Fungi</taxon>
        <taxon>Dikarya</taxon>
        <taxon>Ascomycota</taxon>
        <taxon>Pezizomycotina</taxon>
        <taxon>Dothideomycetes</taxon>
        <taxon>Pleosporomycetidae</taxon>
        <taxon>Aulographales</taxon>
        <taxon>Aulographaceae</taxon>
    </lineage>
</organism>
<sequence length="1284" mass="141681">MDSLQPPHREQYPSSAAEEEEPVDLERERQKIDHKLKSTFESIFAKYGKDFSNTGDEIDLVTGEIVVNNGHLAGMREERDVGRDEDDDAHVMLREFSVVVGHEEDEYSDDDGDEEYASEEDGYDDDEDEEYAPEEDGYDDDEDEEYAPEEDGYGDEEDELAIHVGAAAAIALSGYKYLFQKDDFYVSLDRNRPIRENGKEERDDKNTITEHGEDDLVDIKSESGDSSVIELGERPANIWNDFPDIEGLSLLKKPKRKRRPGFQPNILEAFTRGRPHSQRPAPRQQVPLSHSNSSGHHHRQSLLPPNLAFSKGRTLGHGPPEDLHHHGHYPRESTHTPNGYTHEHHPHQPHPEQHGSYFQGNARSPQSHPHRALSLGQQGHFREPFASPAMSGPFANIATPPQWTPQPDFILSLNPPSTHFSPPSATLHPYLKSTHNPWGPPASEGPSYPGTPVGSTTFERVLAVGEGSSRRNTQEPEPGHKDTPLRGIDSPNQLSTQGTDPSYSGKHQNKRPSFGLKLPTPGYKNRSPPPNQPLFTTFPVCEFQHFRFISEFPAEKTHYVPINSRQPTSSPQFNGKREPSKKTYPPTFQYQPTFYASKRQPARSDTPISQCTVSQPVVIQDSFDQSMLLGITPHNALNTRQGHLHMPPSSLVREQTLDHTTRGATTPPRSYKAIEMEATSSSDELPDEVPSGLANHHDRNGKHLRDQHIHREHSMSTQPWIEPPSGRRQDLLRQQAEMPGQPPAISASIEQGHGESLRDVRSPSIGPSLWALPGKKGRPKKVQSAGNAGSGTAKTPPGAKHTPVKARTAPNGKKVDAVPSNNTHNHVALQKDLEAADVQAVANDNHRIILPQCSPRRVSHQLLMSPPQNRLTEKATPRKSPAKIRSVTSSGAPAKDPNITPIQPLTKVQSVVPSRSHIKNSNAMPSKSPANHQDYTLGSPKKSPRSTVAVVIPWTNRQNSTPGSLMKSPKKHTPTVIPSNYNIPGAIAEEEDSCELTQDDTANPQIDTQIAAVFVEPEGSVTAESPVVAVSKKRARISEPASDEQSFNSRSNATSPATTTRPTKRACTAGLNNGTAVGPSNVAAANAGDELGDSVQRKRRRRTNHAVFSHEDDTLLLELKEERNLAWDRAQAFFPQHSVGRLQYRYYNHLRPYHLNLGGNRSASSSVEPETTTEAKETTAQLPANENLNEDSELHVPTVERRSGQGPPEQPDCAGENEEALEHDHATSFDRPRDDPEASRSSKGIAARPAIAVSTPASPSRIPQIDPQEWAKASLTGALPRIDP</sequence>
<evidence type="ECO:0000313" key="2">
    <source>
        <dbReference type="EMBL" id="KAF1991775.1"/>
    </source>
</evidence>
<feature type="compositionally biased region" description="Basic and acidic residues" evidence="1">
    <location>
        <begin position="1192"/>
        <end position="1203"/>
    </location>
</feature>
<feature type="region of interest" description="Disordered" evidence="1">
    <location>
        <begin position="1158"/>
        <end position="1284"/>
    </location>
</feature>
<dbReference type="InterPro" id="IPR009057">
    <property type="entry name" value="Homeodomain-like_sf"/>
</dbReference>
<feature type="compositionally biased region" description="Polar residues" evidence="1">
    <location>
        <begin position="1043"/>
        <end position="1061"/>
    </location>
</feature>
<evidence type="ECO:0008006" key="4">
    <source>
        <dbReference type="Google" id="ProtNLM"/>
    </source>
</evidence>
<keyword evidence="3" id="KW-1185">Reference proteome</keyword>
<feature type="compositionally biased region" description="Polar residues" evidence="1">
    <location>
        <begin position="784"/>
        <end position="793"/>
    </location>
</feature>
<dbReference type="Gene3D" id="1.10.20.10">
    <property type="entry name" value="Histone, subunit A"/>
    <property type="match status" value="1"/>
</dbReference>
<protein>
    <recommendedName>
        <fullName evidence="4">Myb-like domain-containing protein</fullName>
    </recommendedName>
</protein>
<feature type="compositionally biased region" description="Basic and acidic residues" evidence="1">
    <location>
        <begin position="1220"/>
        <end position="1240"/>
    </location>
</feature>
<feature type="compositionally biased region" description="Basic and acidic residues" evidence="1">
    <location>
        <begin position="468"/>
        <end position="484"/>
    </location>
</feature>
<dbReference type="PANTHER" id="PTHR15992:SF5">
    <property type="entry name" value="HOLLIDAY JUNCTION RECOGNITION PROTEIN"/>
    <property type="match status" value="1"/>
</dbReference>
<feature type="compositionally biased region" description="Polar residues" evidence="1">
    <location>
        <begin position="415"/>
        <end position="424"/>
    </location>
</feature>
<dbReference type="InterPro" id="IPR009072">
    <property type="entry name" value="Histone-fold"/>
</dbReference>
<feature type="region of interest" description="Disordered" evidence="1">
    <location>
        <begin position="865"/>
        <end position="944"/>
    </location>
</feature>
<feature type="compositionally biased region" description="Polar residues" evidence="1">
    <location>
        <begin position="356"/>
        <end position="367"/>
    </location>
</feature>
<dbReference type="PANTHER" id="PTHR15992">
    <property type="entry name" value="HOLLIDAY JUNCTION RECOGNITION PROTEIN"/>
    <property type="match status" value="1"/>
</dbReference>
<feature type="region of interest" description="Disordered" evidence="1">
    <location>
        <begin position="251"/>
        <end position="374"/>
    </location>
</feature>
<dbReference type="GO" id="GO:0046982">
    <property type="term" value="F:protein heterodimerization activity"/>
    <property type="evidence" value="ECO:0007669"/>
    <property type="project" value="InterPro"/>
</dbReference>
<feature type="region of interest" description="Disordered" evidence="1">
    <location>
        <begin position="189"/>
        <end position="213"/>
    </location>
</feature>
<feature type="region of interest" description="Disordered" evidence="1">
    <location>
        <begin position="560"/>
        <end position="586"/>
    </location>
</feature>
<reference evidence="2" key="1">
    <citation type="journal article" date="2020" name="Stud. Mycol.">
        <title>101 Dothideomycetes genomes: a test case for predicting lifestyles and emergence of pathogens.</title>
        <authorList>
            <person name="Haridas S."/>
            <person name="Albert R."/>
            <person name="Binder M."/>
            <person name="Bloem J."/>
            <person name="Labutti K."/>
            <person name="Salamov A."/>
            <person name="Andreopoulos B."/>
            <person name="Baker S."/>
            <person name="Barry K."/>
            <person name="Bills G."/>
            <person name="Bluhm B."/>
            <person name="Cannon C."/>
            <person name="Castanera R."/>
            <person name="Culley D."/>
            <person name="Daum C."/>
            <person name="Ezra D."/>
            <person name="Gonzalez J."/>
            <person name="Henrissat B."/>
            <person name="Kuo A."/>
            <person name="Liang C."/>
            <person name="Lipzen A."/>
            <person name="Lutzoni F."/>
            <person name="Magnuson J."/>
            <person name="Mondo S."/>
            <person name="Nolan M."/>
            <person name="Ohm R."/>
            <person name="Pangilinan J."/>
            <person name="Park H.-J."/>
            <person name="Ramirez L."/>
            <person name="Alfaro M."/>
            <person name="Sun H."/>
            <person name="Tritt A."/>
            <person name="Yoshinaga Y."/>
            <person name="Zwiers L.-H."/>
            <person name="Turgeon B."/>
            <person name="Goodwin S."/>
            <person name="Spatafora J."/>
            <person name="Crous P."/>
            <person name="Grigoriev I."/>
        </authorList>
    </citation>
    <scope>NUCLEOTIDE SEQUENCE</scope>
    <source>
        <strain evidence="2">CBS 113979</strain>
    </source>
</reference>
<dbReference type="EMBL" id="ML977138">
    <property type="protein sequence ID" value="KAF1991775.1"/>
    <property type="molecule type" value="Genomic_DNA"/>
</dbReference>
<dbReference type="Pfam" id="PF10384">
    <property type="entry name" value="Scm3"/>
    <property type="match status" value="1"/>
</dbReference>
<name>A0A6G1HF42_9PEZI</name>
<dbReference type="GO" id="GO:0005634">
    <property type="term" value="C:nucleus"/>
    <property type="evidence" value="ECO:0007669"/>
    <property type="project" value="InterPro"/>
</dbReference>
<gene>
    <name evidence="2" type="ORF">K402DRAFT_69443</name>
</gene>
<feature type="compositionally biased region" description="Acidic residues" evidence="1">
    <location>
        <begin position="103"/>
        <end position="159"/>
    </location>
</feature>
<feature type="region of interest" description="Disordered" evidence="1">
    <location>
        <begin position="959"/>
        <end position="978"/>
    </location>
</feature>
<feature type="compositionally biased region" description="Polar residues" evidence="1">
    <location>
        <begin position="563"/>
        <end position="573"/>
    </location>
</feature>
<feature type="compositionally biased region" description="Basic and acidic residues" evidence="1">
    <location>
        <begin position="189"/>
        <end position="211"/>
    </location>
</feature>
<feature type="region of interest" description="Disordered" evidence="1">
    <location>
        <begin position="415"/>
        <end position="531"/>
    </location>
</feature>
<feature type="compositionally biased region" description="Basic and acidic residues" evidence="1">
    <location>
        <begin position="319"/>
        <end position="334"/>
    </location>
</feature>
<accession>A0A6G1HF42</accession>
<feature type="region of interest" description="Disordered" evidence="1">
    <location>
        <begin position="95"/>
        <end position="159"/>
    </location>
</feature>
<dbReference type="Proteomes" id="UP000800041">
    <property type="component" value="Unassembled WGS sequence"/>
</dbReference>